<evidence type="ECO:0000256" key="1">
    <source>
        <dbReference type="ARBA" id="ARBA00022658"/>
    </source>
</evidence>
<feature type="coiled-coil region" evidence="3">
    <location>
        <begin position="244"/>
        <end position="340"/>
    </location>
</feature>
<proteinExistence type="predicted"/>
<dbReference type="SUPFAM" id="SSF48366">
    <property type="entry name" value="Ras GEF"/>
    <property type="match status" value="1"/>
</dbReference>
<evidence type="ECO:0000259" key="5">
    <source>
        <dbReference type="PROSITE" id="PS50009"/>
    </source>
</evidence>
<dbReference type="CDD" id="cd00155">
    <property type="entry name" value="RasGEF"/>
    <property type="match status" value="1"/>
</dbReference>
<dbReference type="CDD" id="cd06224">
    <property type="entry name" value="REM"/>
    <property type="match status" value="1"/>
</dbReference>
<dbReference type="GO" id="GO:0007265">
    <property type="term" value="P:Ras protein signal transduction"/>
    <property type="evidence" value="ECO:0007669"/>
    <property type="project" value="TreeGrafter"/>
</dbReference>
<dbReference type="InterPro" id="IPR001895">
    <property type="entry name" value="RASGEF_cat_dom"/>
</dbReference>
<evidence type="ECO:0000256" key="2">
    <source>
        <dbReference type="PROSITE-ProRule" id="PRU00168"/>
    </source>
</evidence>
<dbReference type="GO" id="GO:0005886">
    <property type="term" value="C:plasma membrane"/>
    <property type="evidence" value="ECO:0007669"/>
    <property type="project" value="TreeGrafter"/>
</dbReference>
<dbReference type="SMART" id="SM00147">
    <property type="entry name" value="RasGEF"/>
    <property type="match status" value="1"/>
</dbReference>
<evidence type="ECO:0000256" key="3">
    <source>
        <dbReference type="SAM" id="Coils"/>
    </source>
</evidence>
<dbReference type="InterPro" id="IPR008937">
    <property type="entry name" value="Ras-like_GEF"/>
</dbReference>
<name>A0AAV7ZWZ2_9EUKA</name>
<comment type="caution">
    <text evidence="7">The sequence shown here is derived from an EMBL/GenBank/DDBJ whole genome shotgun (WGS) entry which is preliminary data.</text>
</comment>
<feature type="coiled-coil region" evidence="3">
    <location>
        <begin position="404"/>
        <end position="434"/>
    </location>
</feature>
<keyword evidence="1 2" id="KW-0344">Guanine-nucleotide releasing factor</keyword>
<protein>
    <submittedName>
        <fullName evidence="7">Guanine nucleotide exchange factor</fullName>
    </submittedName>
</protein>
<dbReference type="PANTHER" id="PTHR23113:SF368">
    <property type="entry name" value="CELL DIVISION CONTROL PROTEIN 25"/>
    <property type="match status" value="1"/>
</dbReference>
<keyword evidence="3" id="KW-0175">Coiled coil</keyword>
<dbReference type="Pfam" id="PF00618">
    <property type="entry name" value="RasGEF_N"/>
    <property type="match status" value="1"/>
</dbReference>
<accession>A0AAV7ZWZ2</accession>
<feature type="compositionally biased region" description="Low complexity" evidence="4">
    <location>
        <begin position="617"/>
        <end position="629"/>
    </location>
</feature>
<dbReference type="AlphaFoldDB" id="A0AAV7ZWZ2"/>
<feature type="coiled-coil region" evidence="3">
    <location>
        <begin position="85"/>
        <end position="212"/>
    </location>
</feature>
<dbReference type="PANTHER" id="PTHR23113">
    <property type="entry name" value="GUANINE NUCLEOTIDE EXCHANGE FACTOR"/>
    <property type="match status" value="1"/>
</dbReference>
<dbReference type="GO" id="GO:0005085">
    <property type="term" value="F:guanyl-nucleotide exchange factor activity"/>
    <property type="evidence" value="ECO:0007669"/>
    <property type="project" value="UniProtKB-KW"/>
</dbReference>
<evidence type="ECO:0000259" key="6">
    <source>
        <dbReference type="PROSITE" id="PS50212"/>
    </source>
</evidence>
<dbReference type="Gene3D" id="1.10.840.10">
    <property type="entry name" value="Ras guanine-nucleotide exchange factors catalytic domain"/>
    <property type="match status" value="1"/>
</dbReference>
<evidence type="ECO:0000313" key="8">
    <source>
        <dbReference type="Proteomes" id="UP001146793"/>
    </source>
</evidence>
<dbReference type="InterPro" id="IPR000651">
    <property type="entry name" value="Ras-like_Gua-exchang_fac_N"/>
</dbReference>
<feature type="domain" description="Ras-GEF" evidence="5">
    <location>
        <begin position="932"/>
        <end position="1164"/>
    </location>
</feature>
<dbReference type="InterPro" id="IPR036964">
    <property type="entry name" value="RASGEF_cat_dom_sf"/>
</dbReference>
<dbReference type="Pfam" id="PF00617">
    <property type="entry name" value="RasGEF"/>
    <property type="match status" value="1"/>
</dbReference>
<evidence type="ECO:0000313" key="7">
    <source>
        <dbReference type="EMBL" id="KAJ3446474.1"/>
    </source>
</evidence>
<feature type="region of interest" description="Disordered" evidence="4">
    <location>
        <begin position="601"/>
        <end position="629"/>
    </location>
</feature>
<dbReference type="EMBL" id="JANTQA010000020">
    <property type="protein sequence ID" value="KAJ3446474.1"/>
    <property type="molecule type" value="Genomic_DNA"/>
</dbReference>
<dbReference type="SMART" id="SM00229">
    <property type="entry name" value="RasGEFN"/>
    <property type="match status" value="1"/>
</dbReference>
<reference evidence="7" key="1">
    <citation type="submission" date="2022-08" db="EMBL/GenBank/DDBJ databases">
        <title>Novel sulphate-reducing endosymbionts in the free-living metamonad Anaeramoeba.</title>
        <authorList>
            <person name="Jerlstrom-Hultqvist J."/>
            <person name="Cepicka I."/>
            <person name="Gallot-Lavallee L."/>
            <person name="Salas-Leiva D."/>
            <person name="Curtis B.A."/>
            <person name="Zahonova K."/>
            <person name="Pipaliya S."/>
            <person name="Dacks J."/>
            <person name="Roger A.J."/>
        </authorList>
    </citation>
    <scope>NUCLEOTIDE SEQUENCE</scope>
    <source>
        <strain evidence="7">Busselton2</strain>
    </source>
</reference>
<dbReference type="InterPro" id="IPR023578">
    <property type="entry name" value="Ras_GEF_dom_sf"/>
</dbReference>
<dbReference type="Gene3D" id="1.20.870.10">
    <property type="entry name" value="Son of sevenless (SoS) protein Chain: S domain 1"/>
    <property type="match status" value="1"/>
</dbReference>
<dbReference type="PROSITE" id="PS50009">
    <property type="entry name" value="RASGEF_CAT"/>
    <property type="match status" value="1"/>
</dbReference>
<dbReference type="PROSITE" id="PS50212">
    <property type="entry name" value="RASGEF_NTER"/>
    <property type="match status" value="1"/>
</dbReference>
<sequence length="1166" mass="138991">MDFDDLTNTQLKMVVLVFYQQHLKNITQIKFLNNYISQQKHKYIEKISLYHETIKKLEKSKTKKQLVLQNYQSVQSRNSFLTHEIYLLKNENEKLELQQQNHEAEIFERIEKKLTDYKEYKVMLLNRIDKLKKNNEEMKKQMLKEKKLCKELEKELLNENLNLKEEKRIEINEKNKQIVLLKNKIQEIGLQRQHAIEDYKKEKQNFHEYREQSVNTESIFSQKLLNKINEIETLQKTLKISMKSKDNNRKQKQLLNQINKLSQKNTELNIDNREIQRVFKENVQKYQDEITEIKKKKDDQIELLTQTIKDLRSSRSGKIVNDLNKKIEILQLTNSELREEVGYLSRELTASSGQTRDLETENEILKASLEEMSKGNMQLTKRNSILRTNYLTQQSLITVLKHKLESKKEKSNKLKILNKDLEKLQKNYIEICLKNKTKNFYIEHIEKQHNLFRNFIELLVKIMYKSFEKKDLNDETLQKIINFHDQLKKKSDEFSNKNKKICNLAINNDPKRTNNDKIFNFNKINIKIENLKNIPWLIFSFQEIQNINLIDLNKLYKKSKSSINRYNSLDINSEIQKRVAKKIDTILPMYFMISETNTDNNNCKESINDNDESDVKNNNNNNNNHNNNYNEVTKEKDSIQNILKNLINKFQKEENLRKRNQNLLKTNLNLFVKLDLIQKEIQKIKRKEKIKLLNSKKKIEKLNKRVQLLQNLNPIEPNINQLENLSHHTQQLVHELTKNENVKPKVDKKILDLHDPNGLILEETETEIKIKAANLTNLLKLLTNPKNTIPSYQISFLMTYRKFTTPEIVLAFLIRTFQKTIKQKNYLNDPELVQSKILTFLFIWIKIFYCDFEDKPNLTKQLNRFLNSAQETKFNDCKELVTEIKRRFLIKIRGNIPKKEKLLSHVIDESTAKPILPKKISMTQYMDLLDFSPIEMARQLTIYEMDLFQKINLKEFFNKSWSKKDKTLTPNLINFIDHFNKTAQWIITCILKEDKIRTRATIIKKVLEMCNECKLLGNLNSLTELMSGLHHASIRRLSKTWGRLLLNEKRQFEDFSSIISVRKNFSNLRKFIDQRVYKPVLPYVGLYLTDLTFIEEGNPDICDNSLINFSKQILIAKILKKIRNFQEKSFNIQIIPQFQDCFSNLKYQSDEHLLYEKSLKLEPRIH</sequence>
<dbReference type="Proteomes" id="UP001146793">
    <property type="component" value="Unassembled WGS sequence"/>
</dbReference>
<feature type="domain" description="N-terminal Ras-GEF" evidence="6">
    <location>
        <begin position="766"/>
        <end position="889"/>
    </location>
</feature>
<gene>
    <name evidence="7" type="ORF">M0812_08283</name>
</gene>
<organism evidence="7 8">
    <name type="scientific">Anaeramoeba flamelloides</name>
    <dbReference type="NCBI Taxonomy" id="1746091"/>
    <lineage>
        <taxon>Eukaryota</taxon>
        <taxon>Metamonada</taxon>
        <taxon>Anaeramoebidae</taxon>
        <taxon>Anaeramoeba</taxon>
    </lineage>
</organism>
<evidence type="ECO:0000256" key="4">
    <source>
        <dbReference type="SAM" id="MobiDB-lite"/>
    </source>
</evidence>